<dbReference type="AlphaFoldDB" id="A0A2N9HTA0"/>
<sequence length="559" mass="63988">MDRISELPEVVVQHILSFLPTKQVFQSTLLSTTWKHVWSTFPILRFDDSYLTLRSSESNKKRKHDFVENTLRSHRRKRLRINSFTLNVPCWVEDKSMSCVDSWIGFVVECDVQELILKFRWCNLESTCGYGDTNLPSLKKLSLTVVYANDQIIQNLVDGCPLIEYMRFSCCPGITTIKLSAGVSKLKAIEVACFDDLQRLNFEASNLHSLSISRKSELELILCKNLKQLMLFYVSITDKWLNDYLSRLQHLENLQIAYCSMLVRIKIRGHHLKSLQLRGNSTVEVKIDAPKLSKFSYYGDCATSLSLNPLALSEAIYDLTNNLNSPTYNPNTDVEKIEFLSKLTASQNTILTEYLLRVIATKYGVNSGGWSTKSTQGSHGCGLWRGISSGWPVFAQYVDLEVGVGDRIHFWIDRWCGDRPLKDVFPDLYACASNRQATIDSILIQSPSRSQSDWNVLFVQNFNDWEVGGVASFFEFLHSHTTFRDGGDGLCWRLKGNRVFDVRSFYLALSGKQPVAFPWKAIWGVHTLRRVSFFAWSTSWGRILTTDNLMRRGYQLAGW</sequence>
<dbReference type="PROSITE" id="PS50181">
    <property type="entry name" value="FBOX"/>
    <property type="match status" value="1"/>
</dbReference>
<dbReference type="Gene3D" id="1.20.1280.50">
    <property type="match status" value="1"/>
</dbReference>
<gene>
    <name evidence="2" type="ORF">FSB_LOCUS43087</name>
</gene>
<dbReference type="CDD" id="cd22160">
    <property type="entry name" value="F-box_AtFBL13-like"/>
    <property type="match status" value="1"/>
</dbReference>
<dbReference type="InterPro" id="IPR032675">
    <property type="entry name" value="LRR_dom_sf"/>
</dbReference>
<dbReference type="SUPFAM" id="SSF81383">
    <property type="entry name" value="F-box domain"/>
    <property type="match status" value="1"/>
</dbReference>
<reference evidence="2" key="1">
    <citation type="submission" date="2018-02" db="EMBL/GenBank/DDBJ databases">
        <authorList>
            <person name="Cohen D.B."/>
            <person name="Kent A.D."/>
        </authorList>
    </citation>
    <scope>NUCLEOTIDE SEQUENCE</scope>
</reference>
<dbReference type="Pfam" id="PF13966">
    <property type="entry name" value="zf-RVT"/>
    <property type="match status" value="1"/>
</dbReference>
<dbReference type="InterPro" id="IPR055357">
    <property type="entry name" value="LRR_At1g61320_AtMIF1"/>
</dbReference>
<dbReference type="PANTHER" id="PTHR34145">
    <property type="entry name" value="OS02G0105600 PROTEIN"/>
    <property type="match status" value="1"/>
</dbReference>
<dbReference type="EMBL" id="OIVN01004057">
    <property type="protein sequence ID" value="SPD15205.1"/>
    <property type="molecule type" value="Genomic_DNA"/>
</dbReference>
<proteinExistence type="predicted"/>
<accession>A0A2N9HTA0</accession>
<evidence type="ECO:0000259" key="1">
    <source>
        <dbReference type="PROSITE" id="PS50181"/>
    </source>
</evidence>
<name>A0A2N9HTA0_FAGSY</name>
<dbReference type="InterPro" id="IPR036047">
    <property type="entry name" value="F-box-like_dom_sf"/>
</dbReference>
<feature type="domain" description="F-box" evidence="1">
    <location>
        <begin position="1"/>
        <end position="53"/>
    </location>
</feature>
<protein>
    <recommendedName>
        <fullName evidence="1">F-box domain-containing protein</fullName>
    </recommendedName>
</protein>
<dbReference type="InterPro" id="IPR001810">
    <property type="entry name" value="F-box_dom"/>
</dbReference>
<dbReference type="InterPro" id="IPR053772">
    <property type="entry name" value="At1g61320/At1g61330-like"/>
</dbReference>
<dbReference type="InterPro" id="IPR053781">
    <property type="entry name" value="F-box_AtFBL13-like"/>
</dbReference>
<dbReference type="Gene3D" id="3.80.10.10">
    <property type="entry name" value="Ribonuclease Inhibitor"/>
    <property type="match status" value="1"/>
</dbReference>
<dbReference type="InterPro" id="IPR026960">
    <property type="entry name" value="RVT-Znf"/>
</dbReference>
<organism evidence="2">
    <name type="scientific">Fagus sylvatica</name>
    <name type="common">Beechnut</name>
    <dbReference type="NCBI Taxonomy" id="28930"/>
    <lineage>
        <taxon>Eukaryota</taxon>
        <taxon>Viridiplantae</taxon>
        <taxon>Streptophyta</taxon>
        <taxon>Embryophyta</taxon>
        <taxon>Tracheophyta</taxon>
        <taxon>Spermatophyta</taxon>
        <taxon>Magnoliopsida</taxon>
        <taxon>eudicotyledons</taxon>
        <taxon>Gunneridae</taxon>
        <taxon>Pentapetalae</taxon>
        <taxon>rosids</taxon>
        <taxon>fabids</taxon>
        <taxon>Fagales</taxon>
        <taxon>Fagaceae</taxon>
        <taxon>Fagus</taxon>
    </lineage>
</organism>
<dbReference type="Pfam" id="PF23622">
    <property type="entry name" value="LRR_At1g61320_AtMIF1"/>
    <property type="match status" value="1"/>
</dbReference>
<dbReference type="Pfam" id="PF00646">
    <property type="entry name" value="F-box"/>
    <property type="match status" value="1"/>
</dbReference>
<dbReference type="SUPFAM" id="SSF52047">
    <property type="entry name" value="RNI-like"/>
    <property type="match status" value="1"/>
</dbReference>
<dbReference type="PANTHER" id="PTHR34145:SF28">
    <property type="entry name" value="F-BOX DOMAIN-CONTAINING PROTEIN"/>
    <property type="match status" value="1"/>
</dbReference>
<evidence type="ECO:0000313" key="2">
    <source>
        <dbReference type="EMBL" id="SPD15205.1"/>
    </source>
</evidence>